<dbReference type="PANTHER" id="PTHR31321:SF57">
    <property type="entry name" value="PECTINESTERASE 53-RELATED"/>
    <property type="match status" value="1"/>
</dbReference>
<dbReference type="InterPro" id="IPR013320">
    <property type="entry name" value="ConA-like_dom_sf"/>
</dbReference>
<dbReference type="InterPro" id="IPR012334">
    <property type="entry name" value="Pectin_lyas_fold"/>
</dbReference>
<gene>
    <name evidence="2" type="ORF">ABDB84_08495</name>
</gene>
<dbReference type="SUPFAM" id="SSF49899">
    <property type="entry name" value="Concanavalin A-like lectins/glucanases"/>
    <property type="match status" value="1"/>
</dbReference>
<dbReference type="Gene3D" id="2.60.120.560">
    <property type="entry name" value="Exo-inulinase, domain 1"/>
    <property type="match status" value="1"/>
</dbReference>
<keyword evidence="3" id="KW-1185">Reference proteome</keyword>
<dbReference type="SUPFAM" id="SSF51126">
    <property type="entry name" value="Pectin lyase-like"/>
    <property type="match status" value="1"/>
</dbReference>
<organism evidence="2 3">
    <name type="scientific">Uliginosibacterium sediminicola</name>
    <dbReference type="NCBI Taxonomy" id="2024550"/>
    <lineage>
        <taxon>Bacteria</taxon>
        <taxon>Pseudomonadati</taxon>
        <taxon>Pseudomonadota</taxon>
        <taxon>Betaproteobacteria</taxon>
        <taxon>Rhodocyclales</taxon>
        <taxon>Zoogloeaceae</taxon>
        <taxon>Uliginosibacterium</taxon>
    </lineage>
</organism>
<evidence type="ECO:0000313" key="3">
    <source>
        <dbReference type="Proteomes" id="UP001410394"/>
    </source>
</evidence>
<evidence type="ECO:0000256" key="1">
    <source>
        <dbReference type="SAM" id="SignalP"/>
    </source>
</evidence>
<feature type="signal peptide" evidence="1">
    <location>
        <begin position="1"/>
        <end position="22"/>
    </location>
</feature>
<dbReference type="EMBL" id="JBDIVE010000003">
    <property type="protein sequence ID" value="MEN3068517.1"/>
    <property type="molecule type" value="Genomic_DNA"/>
</dbReference>
<dbReference type="Proteomes" id="UP001410394">
    <property type="component" value="Unassembled WGS sequence"/>
</dbReference>
<dbReference type="PANTHER" id="PTHR31321">
    <property type="entry name" value="ACYL-COA THIOESTER HYDROLASE YBHC-RELATED"/>
    <property type="match status" value="1"/>
</dbReference>
<proteinExistence type="predicted"/>
<keyword evidence="1" id="KW-0732">Signal</keyword>
<comment type="caution">
    <text evidence="2">The sequence shown here is derived from an EMBL/GenBank/DDBJ whole genome shotgun (WGS) entry which is preliminary data.</text>
</comment>
<dbReference type="Gene3D" id="2.160.20.10">
    <property type="entry name" value="Single-stranded right-handed beta-helix, Pectin lyase-like"/>
    <property type="match status" value="1"/>
</dbReference>
<protein>
    <recommendedName>
        <fullName evidence="4">Pectin methylesterase</fullName>
    </recommendedName>
</protein>
<evidence type="ECO:0000313" key="2">
    <source>
        <dbReference type="EMBL" id="MEN3068517.1"/>
    </source>
</evidence>
<accession>A0ABU9YXV9</accession>
<dbReference type="PROSITE" id="PS51257">
    <property type="entry name" value="PROKAR_LIPOPROTEIN"/>
    <property type="match status" value="1"/>
</dbReference>
<evidence type="ECO:0008006" key="4">
    <source>
        <dbReference type="Google" id="ProtNLM"/>
    </source>
</evidence>
<dbReference type="InterPro" id="IPR011050">
    <property type="entry name" value="Pectin_lyase_fold/virulence"/>
</dbReference>
<sequence>MKALRKYGGYAASTLLCALALAGCGGNSSNNDSSSTASSSSSSVAVAATPISCPATSTTLYFCDDFQNGKSDNWDLTPNGSDASFAVVDATDVNGATTKALQYTAGTLSVLSAASSGVVALIKDTVWAAKVGTKGDYYVEMRIQPQTNSTTGNKQLYMIGRYKDNSNWNLGGLNVQNSTGSTQVEAGYTVSGSINRAFQSKKPISNGSWYTVRLEMIGTKLTMYLDGDKVYMGSADSITDSTSGFTSGKIGLFTYNKSFLIDDVKVGDPSVKPTQLSLSTSATTYIAEAGDAALPITVTALKTDSSADTFTVTSSNPSVVSAVVSGTTVTLTPLTAGSSTIKFVSGSDPTVVKTITATISPKYVDSTTTYTLTGKVLPAVGETAAYTDDKLQLTFDSTPTLGTSGTIRIFKKSDDSLVDKLQLSGETDSIGTGAKQRGVNTTPIQISGNTVTITPHSGKLAAGTTYYVGISSTAFTGATLAGTAFNGIGKAANWSFTTKASTPAAGLASVSVAATGTTADFRTVQSALNYYMTNTSVANPVINVANGTYNELLYLNSRANVTIKGESRTGVIIQYNNYDTLNSGGGSGAASATSGGGRGVFLAEDSDLLTLDTLTLKNTHTRSSLYSNQAETIMYKSSNNTHRLVAKNADFYSEQDTIYVTGYSWFYNTRISGNVDFIWGQNNIALFENSVIEMIGDSQYPATTSGYANGTGGYYLQARVNAGAKGFVFLNSTLTNADGPTGVKVATGANAASYLARAASGSWEDNIAFINCRMDTHIASAGWAANVAGNPNPNPSTATATKGWREYNSMTLGGVPLDVSGRSTTSKQLTAAEVTSADLGDRASVFKPIGWTPEP</sequence>
<dbReference type="RefSeq" id="WP_345919283.1">
    <property type="nucleotide sequence ID" value="NZ_JBDIVE010000003.1"/>
</dbReference>
<reference evidence="2 3" key="1">
    <citation type="journal article" date="2018" name="Int. J. Syst. Evol. Microbiol.">
        <title>Uliginosibacterium sediminicola sp. nov., isolated from freshwater sediment.</title>
        <authorList>
            <person name="Hwang W.M."/>
            <person name="Kim S.M."/>
            <person name="Kang K."/>
            <person name="Ahn T.Y."/>
        </authorList>
    </citation>
    <scope>NUCLEOTIDE SEQUENCE [LARGE SCALE GENOMIC DNA]</scope>
    <source>
        <strain evidence="2 3">M1-21</strain>
    </source>
</reference>
<name>A0ABU9YXV9_9RHOO</name>
<feature type="chain" id="PRO_5046356404" description="Pectin methylesterase" evidence="1">
    <location>
        <begin position="23"/>
        <end position="855"/>
    </location>
</feature>